<dbReference type="InterPro" id="IPR001005">
    <property type="entry name" value="SANT/Myb"/>
</dbReference>
<dbReference type="Gene3D" id="1.10.10.60">
    <property type="entry name" value="Homeodomain-like"/>
    <property type="match status" value="2"/>
</dbReference>
<dbReference type="AlphaFoldDB" id="A0ABD3M7N0"/>
<dbReference type="InterPro" id="IPR044634">
    <property type="entry name" value="Zuotin/DnaJC2"/>
</dbReference>
<organism evidence="4 5">
    <name type="scientific">Discostella pseudostelligera</name>
    <dbReference type="NCBI Taxonomy" id="259834"/>
    <lineage>
        <taxon>Eukaryota</taxon>
        <taxon>Sar</taxon>
        <taxon>Stramenopiles</taxon>
        <taxon>Ochrophyta</taxon>
        <taxon>Bacillariophyta</taxon>
        <taxon>Coscinodiscophyceae</taxon>
        <taxon>Thalassiosirophycidae</taxon>
        <taxon>Stephanodiscales</taxon>
        <taxon>Stephanodiscaceae</taxon>
        <taxon>Discostella</taxon>
    </lineage>
</organism>
<dbReference type="InterPro" id="IPR036869">
    <property type="entry name" value="J_dom_sf"/>
</dbReference>
<dbReference type="PROSITE" id="PS50076">
    <property type="entry name" value="DNAJ_2"/>
    <property type="match status" value="1"/>
</dbReference>
<accession>A0ABD3M7N0</accession>
<dbReference type="InterPro" id="IPR009057">
    <property type="entry name" value="Homeodomain-like_sf"/>
</dbReference>
<evidence type="ECO:0000313" key="5">
    <source>
        <dbReference type="Proteomes" id="UP001530293"/>
    </source>
</evidence>
<dbReference type="PANTHER" id="PTHR43999:SF1">
    <property type="entry name" value="DNAJ HOMOLOG SUBFAMILY C MEMBER 2"/>
    <property type="match status" value="1"/>
</dbReference>
<evidence type="ECO:0008006" key="6">
    <source>
        <dbReference type="Google" id="ProtNLM"/>
    </source>
</evidence>
<dbReference type="Pfam" id="PF00249">
    <property type="entry name" value="Myb_DNA-binding"/>
    <property type="match status" value="1"/>
</dbReference>
<sequence length="697" mass="78185">MTTTTMTAPTITFVSSLDWPADNSDDNSSCPLEEIVVQCAGKAYLAYESRLLNRRTFLHNSRYYQSSTSSALIDGNGANDTNDEANNKKSSKKEYDLLTLSSRKLQKLSYYQVLSRFLPMHATPDDIRRAYHKACLKYHPDKTGRGEEDEIFLLVKSAFDTLSDPVKRRSYDSTVDFDESIPKESLSGMAMSDEEFYAEYGPVFERNLRFASFNDPMRQQSGGAGGDDKQAPKGGGGGGGKNKKKKSNMNSSNSSNDIANTSYIPPPNPLPLLGDNSTPLSQVHAFYEYWIHFDSWRDFTLRATSETEHDVESADCREEKRWMKQEIDRKVKKMKREEMARINLLVTRAMACDPRLRRERERVALEKREKEEAKKLEETKKAELEKREREKVELEMAKKKSEEESKKKGEKQLKEQQKKQLRKAKSLFRKLTMAAYQSANPNDVSIGKDAMWDDLEKMNDDIELLSDKLSLMELNALNDLLGGPDAVEEGSTKSVCVSALVDVRQCAIETAAGAERQSLIAIQKRNEARKEASDKAREAKLSKASNPWSKEELSALSKAIKKYPAGGSNRWDAIALFVNNLLKLPNPRTKEECIEKYNQIASASAAAMPSTATAMPSTATAADAAGSAESTAEEGGGGGPWTEEQDSLLQEMLRMYPADMEKNERWKMIAKGVPGKTKKECVDRFKAIREAVRQGKS</sequence>
<evidence type="ECO:0000256" key="1">
    <source>
        <dbReference type="SAM" id="MobiDB-lite"/>
    </source>
</evidence>
<evidence type="ECO:0000313" key="4">
    <source>
        <dbReference type="EMBL" id="KAL3758684.1"/>
    </source>
</evidence>
<feature type="region of interest" description="Disordered" evidence="1">
    <location>
        <begin position="384"/>
        <end position="419"/>
    </location>
</feature>
<dbReference type="Proteomes" id="UP001530293">
    <property type="component" value="Unassembled WGS sequence"/>
</dbReference>
<dbReference type="SMART" id="SM00717">
    <property type="entry name" value="SANT"/>
    <property type="match status" value="2"/>
</dbReference>
<dbReference type="EMBL" id="JALLBG020000227">
    <property type="protein sequence ID" value="KAL3758684.1"/>
    <property type="molecule type" value="Genomic_DNA"/>
</dbReference>
<dbReference type="CDD" id="cd06257">
    <property type="entry name" value="DnaJ"/>
    <property type="match status" value="1"/>
</dbReference>
<name>A0ABD3M7N0_9STRA</name>
<dbReference type="SUPFAM" id="SSF46689">
    <property type="entry name" value="Homeodomain-like"/>
    <property type="match status" value="2"/>
</dbReference>
<feature type="domain" description="Myb-like" evidence="3">
    <location>
        <begin position="540"/>
        <end position="601"/>
    </location>
</feature>
<dbReference type="Pfam" id="PF23082">
    <property type="entry name" value="Myb_DNA-binding_2"/>
    <property type="match status" value="1"/>
</dbReference>
<dbReference type="InterPro" id="IPR054076">
    <property type="entry name" value="ZUO1-like_ZHD"/>
</dbReference>
<reference evidence="4 5" key="1">
    <citation type="submission" date="2024-10" db="EMBL/GenBank/DDBJ databases">
        <title>Updated reference genomes for cyclostephanoid diatoms.</title>
        <authorList>
            <person name="Roberts W.R."/>
            <person name="Alverson A.J."/>
        </authorList>
    </citation>
    <scope>NUCLEOTIDE SEQUENCE [LARGE SCALE GENOMIC DNA]</scope>
    <source>
        <strain evidence="4 5">AJA232-27</strain>
    </source>
</reference>
<dbReference type="SUPFAM" id="SSF46565">
    <property type="entry name" value="Chaperone J-domain"/>
    <property type="match status" value="1"/>
</dbReference>
<dbReference type="InterPro" id="IPR001623">
    <property type="entry name" value="DnaJ_domain"/>
</dbReference>
<evidence type="ECO:0000259" key="3">
    <source>
        <dbReference type="PROSITE" id="PS50090"/>
    </source>
</evidence>
<dbReference type="SMART" id="SM00271">
    <property type="entry name" value="DnaJ"/>
    <property type="match status" value="1"/>
</dbReference>
<feature type="compositionally biased region" description="Basic and acidic residues" evidence="1">
    <location>
        <begin position="384"/>
        <end position="418"/>
    </location>
</feature>
<feature type="domain" description="Myb-like" evidence="3">
    <location>
        <begin position="639"/>
        <end position="689"/>
    </location>
</feature>
<dbReference type="Gene3D" id="1.10.287.110">
    <property type="entry name" value="DnaJ domain"/>
    <property type="match status" value="1"/>
</dbReference>
<evidence type="ECO:0000259" key="2">
    <source>
        <dbReference type="PROSITE" id="PS50076"/>
    </source>
</evidence>
<comment type="caution">
    <text evidence="4">The sequence shown here is derived from an EMBL/GenBank/DDBJ whole genome shotgun (WGS) entry which is preliminary data.</text>
</comment>
<feature type="domain" description="J" evidence="2">
    <location>
        <begin position="109"/>
        <end position="175"/>
    </location>
</feature>
<protein>
    <recommendedName>
        <fullName evidence="6">DnaJ homolog subfamily C member 2</fullName>
    </recommendedName>
</protein>
<dbReference type="Pfam" id="PF21884">
    <property type="entry name" value="ZUO1-like_ZHD"/>
    <property type="match status" value="1"/>
</dbReference>
<feature type="compositionally biased region" description="Low complexity" evidence="1">
    <location>
        <begin position="619"/>
        <end position="630"/>
    </location>
</feature>
<gene>
    <name evidence="4" type="ORF">ACHAWU_005270</name>
</gene>
<dbReference type="CDD" id="cd00167">
    <property type="entry name" value="SANT"/>
    <property type="match status" value="2"/>
</dbReference>
<dbReference type="PROSITE" id="PS50090">
    <property type="entry name" value="MYB_LIKE"/>
    <property type="match status" value="2"/>
</dbReference>
<proteinExistence type="predicted"/>
<keyword evidence="5" id="KW-1185">Reference proteome</keyword>
<dbReference type="PANTHER" id="PTHR43999">
    <property type="entry name" value="DNAJ HOMOLOG SUBFAMILY C MEMBER 2"/>
    <property type="match status" value="1"/>
</dbReference>
<feature type="compositionally biased region" description="Low complexity" evidence="1">
    <location>
        <begin position="248"/>
        <end position="262"/>
    </location>
</feature>
<feature type="region of interest" description="Disordered" evidence="1">
    <location>
        <begin position="215"/>
        <end position="263"/>
    </location>
</feature>
<dbReference type="Pfam" id="PF00226">
    <property type="entry name" value="DnaJ"/>
    <property type="match status" value="1"/>
</dbReference>
<feature type="region of interest" description="Disordered" evidence="1">
    <location>
        <begin position="619"/>
        <end position="643"/>
    </location>
</feature>